<dbReference type="EC" id="5.2.1.8" evidence="7"/>
<dbReference type="InterPro" id="IPR000774">
    <property type="entry name" value="PPIase_FKBP_N"/>
</dbReference>
<evidence type="ECO:0000256" key="2">
    <source>
        <dbReference type="ARBA" id="ARBA00006577"/>
    </source>
</evidence>
<evidence type="ECO:0000256" key="7">
    <source>
        <dbReference type="RuleBase" id="RU003915"/>
    </source>
</evidence>
<comment type="catalytic activity">
    <reaction evidence="1 6 7">
        <text>[protein]-peptidylproline (omega=180) = [protein]-peptidylproline (omega=0)</text>
        <dbReference type="Rhea" id="RHEA:16237"/>
        <dbReference type="Rhea" id="RHEA-COMP:10747"/>
        <dbReference type="Rhea" id="RHEA-COMP:10748"/>
        <dbReference type="ChEBI" id="CHEBI:83833"/>
        <dbReference type="ChEBI" id="CHEBI:83834"/>
        <dbReference type="EC" id="5.2.1.8"/>
    </reaction>
</comment>
<evidence type="ECO:0000313" key="10">
    <source>
        <dbReference type="EMBL" id="SDT86206.1"/>
    </source>
</evidence>
<evidence type="ECO:0000256" key="5">
    <source>
        <dbReference type="ARBA" id="ARBA00023235"/>
    </source>
</evidence>
<evidence type="ECO:0000256" key="6">
    <source>
        <dbReference type="PROSITE-ProRule" id="PRU00277"/>
    </source>
</evidence>
<dbReference type="GO" id="GO:0003755">
    <property type="term" value="F:peptidyl-prolyl cis-trans isomerase activity"/>
    <property type="evidence" value="ECO:0007669"/>
    <property type="project" value="UniProtKB-UniRule"/>
</dbReference>
<feature type="chain" id="PRO_5011575555" description="Peptidyl-prolyl cis-trans isomerase" evidence="8">
    <location>
        <begin position="24"/>
        <end position="235"/>
    </location>
</feature>
<evidence type="ECO:0000256" key="1">
    <source>
        <dbReference type="ARBA" id="ARBA00000971"/>
    </source>
</evidence>
<name>A0A1H2DTR1_9BACT</name>
<proteinExistence type="inferred from homology"/>
<dbReference type="PANTHER" id="PTHR43811:SF19">
    <property type="entry name" value="39 KDA FK506-BINDING NUCLEAR PROTEIN"/>
    <property type="match status" value="1"/>
</dbReference>
<reference evidence="11" key="1">
    <citation type="submission" date="2016-10" db="EMBL/GenBank/DDBJ databases">
        <authorList>
            <person name="Varghese N."/>
            <person name="Submissions S."/>
        </authorList>
    </citation>
    <scope>NUCLEOTIDE SEQUENCE [LARGE SCALE GENOMIC DNA]</scope>
    <source>
        <strain evidence="11">DSM 3384</strain>
    </source>
</reference>
<sequence length="235" mass="26435">MKILKRLFLILIVVILFNPDAFANEKKEQAVEKADLEKQISYALGYDIVDKLKANFELDLKFFIMGASDRHSNQLKLTEDKLKELLVAFQQQARQRQIEQIKKDSEANRAKGIKFLEENMQKDGVVTLASGLQYKALLQGQGPFPKASDTVECHYKGTLIDGTVFDSSYQRGTPATFQVGGVIKGWIEALQMMKVGSKWQLFVPPDLAYGDRGAGRFIQPGSTLIFEVELLSIVE</sequence>
<dbReference type="Proteomes" id="UP000199608">
    <property type="component" value="Unassembled WGS sequence"/>
</dbReference>
<feature type="signal peptide" evidence="8">
    <location>
        <begin position="1"/>
        <end position="23"/>
    </location>
</feature>
<keyword evidence="4 6" id="KW-0697">Rotamase</keyword>
<evidence type="ECO:0000256" key="4">
    <source>
        <dbReference type="ARBA" id="ARBA00023110"/>
    </source>
</evidence>
<keyword evidence="3 8" id="KW-0732">Signal</keyword>
<dbReference type="SUPFAM" id="SSF54534">
    <property type="entry name" value="FKBP-like"/>
    <property type="match status" value="1"/>
</dbReference>
<evidence type="ECO:0000259" key="9">
    <source>
        <dbReference type="PROSITE" id="PS50059"/>
    </source>
</evidence>
<dbReference type="Pfam" id="PF01346">
    <property type="entry name" value="FKBP_N"/>
    <property type="match status" value="1"/>
</dbReference>
<dbReference type="InterPro" id="IPR001179">
    <property type="entry name" value="PPIase_FKBP_dom"/>
</dbReference>
<dbReference type="FunFam" id="3.10.50.40:FF:000045">
    <property type="entry name" value="Peptidyl-prolyl cis-trans isomerase"/>
    <property type="match status" value="1"/>
</dbReference>
<dbReference type="EMBL" id="FNLL01000002">
    <property type="protein sequence ID" value="SDT86206.1"/>
    <property type="molecule type" value="Genomic_DNA"/>
</dbReference>
<dbReference type="InterPro" id="IPR036944">
    <property type="entry name" value="PPIase_FKBP_N_sf"/>
</dbReference>
<dbReference type="Gene3D" id="1.10.287.460">
    <property type="entry name" value="Peptidyl-prolyl cis-trans isomerase, FKBP-type, N-terminal domain"/>
    <property type="match status" value="1"/>
</dbReference>
<dbReference type="PANTHER" id="PTHR43811">
    <property type="entry name" value="FKBP-TYPE PEPTIDYL-PROLYL CIS-TRANS ISOMERASE FKPA"/>
    <property type="match status" value="1"/>
</dbReference>
<dbReference type="GO" id="GO:0006457">
    <property type="term" value="P:protein folding"/>
    <property type="evidence" value="ECO:0007669"/>
    <property type="project" value="InterPro"/>
</dbReference>
<evidence type="ECO:0000313" key="11">
    <source>
        <dbReference type="Proteomes" id="UP000199608"/>
    </source>
</evidence>
<dbReference type="Pfam" id="PF00254">
    <property type="entry name" value="FKBP_C"/>
    <property type="match status" value="1"/>
</dbReference>
<organism evidence="10 11">
    <name type="scientific">Desulfobacula phenolica</name>
    <dbReference type="NCBI Taxonomy" id="90732"/>
    <lineage>
        <taxon>Bacteria</taxon>
        <taxon>Pseudomonadati</taxon>
        <taxon>Thermodesulfobacteriota</taxon>
        <taxon>Desulfobacteria</taxon>
        <taxon>Desulfobacterales</taxon>
        <taxon>Desulfobacteraceae</taxon>
        <taxon>Desulfobacula</taxon>
    </lineage>
</organism>
<dbReference type="PROSITE" id="PS50059">
    <property type="entry name" value="FKBP_PPIASE"/>
    <property type="match status" value="1"/>
</dbReference>
<protein>
    <recommendedName>
        <fullName evidence="7">Peptidyl-prolyl cis-trans isomerase</fullName>
        <ecNumber evidence="7">5.2.1.8</ecNumber>
    </recommendedName>
</protein>
<gene>
    <name evidence="10" type="ORF">SAMN04487931_102171</name>
</gene>
<dbReference type="Gene3D" id="3.10.50.40">
    <property type="match status" value="1"/>
</dbReference>
<keyword evidence="5 6" id="KW-0413">Isomerase</keyword>
<evidence type="ECO:0000256" key="8">
    <source>
        <dbReference type="SAM" id="SignalP"/>
    </source>
</evidence>
<dbReference type="RefSeq" id="WP_092230391.1">
    <property type="nucleotide sequence ID" value="NZ_FNLL01000002.1"/>
</dbReference>
<keyword evidence="11" id="KW-1185">Reference proteome</keyword>
<comment type="similarity">
    <text evidence="2 7">Belongs to the FKBP-type PPIase family.</text>
</comment>
<evidence type="ECO:0000256" key="3">
    <source>
        <dbReference type="ARBA" id="ARBA00022729"/>
    </source>
</evidence>
<dbReference type="AlphaFoldDB" id="A0A1H2DTR1"/>
<dbReference type="InterPro" id="IPR046357">
    <property type="entry name" value="PPIase_dom_sf"/>
</dbReference>
<accession>A0A1H2DTR1</accession>
<feature type="domain" description="PPIase FKBP-type" evidence="9">
    <location>
        <begin position="148"/>
        <end position="234"/>
    </location>
</feature>